<keyword evidence="6" id="KW-0560">Oxidoreductase</keyword>
<feature type="transmembrane region" description="Helical" evidence="12">
    <location>
        <begin position="166"/>
        <end position="184"/>
    </location>
</feature>
<dbReference type="EMBL" id="JAMQGP010000008">
    <property type="protein sequence ID" value="MCM2680912.1"/>
    <property type="molecule type" value="Genomic_DNA"/>
</dbReference>
<feature type="transmembrane region" description="Helical" evidence="12">
    <location>
        <begin position="239"/>
        <end position="260"/>
    </location>
</feature>
<dbReference type="InterPro" id="IPR003780">
    <property type="entry name" value="COX15/CtaA_fam"/>
</dbReference>
<evidence type="ECO:0000256" key="9">
    <source>
        <dbReference type="ARBA" id="ARBA00023136"/>
    </source>
</evidence>
<dbReference type="InterPro" id="IPR050450">
    <property type="entry name" value="COX15/CtaA_HemeA_synthase"/>
</dbReference>
<evidence type="ECO:0000256" key="12">
    <source>
        <dbReference type="SAM" id="Phobius"/>
    </source>
</evidence>
<evidence type="ECO:0000256" key="1">
    <source>
        <dbReference type="ARBA" id="ARBA00004141"/>
    </source>
</evidence>
<dbReference type="GO" id="GO:0006784">
    <property type="term" value="P:heme A biosynthetic process"/>
    <property type="evidence" value="ECO:0007669"/>
    <property type="project" value="InterPro"/>
</dbReference>
<keyword evidence="10" id="KW-1015">Disulfide bond</keyword>
<feature type="transmembrane region" description="Helical" evidence="12">
    <location>
        <begin position="294"/>
        <end position="314"/>
    </location>
</feature>
<evidence type="ECO:0000256" key="11">
    <source>
        <dbReference type="ARBA" id="ARBA00023444"/>
    </source>
</evidence>
<evidence type="ECO:0000313" key="14">
    <source>
        <dbReference type="Proteomes" id="UP001165393"/>
    </source>
</evidence>
<dbReference type="GO" id="GO:0046872">
    <property type="term" value="F:metal ion binding"/>
    <property type="evidence" value="ECO:0007669"/>
    <property type="project" value="UniProtKB-KW"/>
</dbReference>
<proteinExistence type="predicted"/>
<keyword evidence="8" id="KW-0350">Heme biosynthesis</keyword>
<keyword evidence="4" id="KW-0479">Metal-binding</keyword>
<comment type="pathway">
    <text evidence="11">Porphyrin-containing compound metabolism.</text>
</comment>
<dbReference type="Pfam" id="PF02628">
    <property type="entry name" value="COX15-CtaA"/>
    <property type="match status" value="1"/>
</dbReference>
<comment type="caution">
    <text evidence="13">The sequence shown here is derived from an EMBL/GenBank/DDBJ whole genome shotgun (WGS) entry which is preliminary data.</text>
</comment>
<feature type="transmembrane region" description="Helical" evidence="12">
    <location>
        <begin position="125"/>
        <end position="146"/>
    </location>
</feature>
<sequence length="328" mass="35778">MMKAFVWFSIVLALGVILLGAYTRLTDAGLGCPDWPGCYGTISVPDTQQAIERANQAFPERQVEPQKAWNEMIHRYFAGALGVFIAVIAVMGFKRPKAIRLLSSSLLVLVIFQALLGMWTVTLKLMPLVVMGHLLGGFSIFVLLCVLATRLQARESSDITRVKGRWCLIVAAFVVFVQISLGGWTSANYAATACTQFPICEGDWQQKLDFAGGFSLPKSDDGNYEYGRHSYAERMTIHIVHRAGAVVATLFVILAAFSLFRQGWLSSASWLLSLIVVQVGLGITNVVASLPLSVAVAHNGVALMLLASLVVFWVRTAPQTIFGDSQYG</sequence>
<feature type="transmembrane region" description="Helical" evidence="12">
    <location>
        <begin position="267"/>
        <end position="288"/>
    </location>
</feature>
<evidence type="ECO:0000256" key="7">
    <source>
        <dbReference type="ARBA" id="ARBA00023004"/>
    </source>
</evidence>
<reference evidence="13 14" key="1">
    <citation type="journal article" date="2013" name="Antonie Van Leeuwenhoek">
        <title>Echinimonas agarilytica gen. nov., sp. nov., a new gammaproteobacterium isolated from the sea urchin Strongylocentrotus intermedius.</title>
        <authorList>
            <person name="Nedashkovskaya O.I."/>
            <person name="Stenkova A.M."/>
            <person name="Zhukova N.V."/>
            <person name="Van Trappen S."/>
            <person name="Lee J.S."/>
            <person name="Kim S.B."/>
        </authorList>
    </citation>
    <scope>NUCLEOTIDE SEQUENCE [LARGE SCALE GENOMIC DNA]</scope>
    <source>
        <strain evidence="13 14">KMM 6351</strain>
    </source>
</reference>
<protein>
    <submittedName>
        <fullName evidence="13">COX15/CtaA family protein</fullName>
    </submittedName>
</protein>
<keyword evidence="7" id="KW-0408">Iron</keyword>
<evidence type="ECO:0000313" key="13">
    <source>
        <dbReference type="EMBL" id="MCM2680912.1"/>
    </source>
</evidence>
<evidence type="ECO:0000256" key="6">
    <source>
        <dbReference type="ARBA" id="ARBA00023002"/>
    </source>
</evidence>
<dbReference type="PANTHER" id="PTHR35457">
    <property type="entry name" value="HEME A SYNTHASE"/>
    <property type="match status" value="1"/>
</dbReference>
<evidence type="ECO:0000256" key="2">
    <source>
        <dbReference type="ARBA" id="ARBA00022475"/>
    </source>
</evidence>
<name>A0AA41W979_9GAMM</name>
<dbReference type="Proteomes" id="UP001165393">
    <property type="component" value="Unassembled WGS sequence"/>
</dbReference>
<gene>
    <name evidence="13" type="ORF">NAF29_14750</name>
</gene>
<dbReference type="GO" id="GO:0016020">
    <property type="term" value="C:membrane"/>
    <property type="evidence" value="ECO:0007669"/>
    <property type="project" value="UniProtKB-SubCell"/>
</dbReference>
<dbReference type="RefSeq" id="WP_251262395.1">
    <property type="nucleotide sequence ID" value="NZ_JAMQGP010000008.1"/>
</dbReference>
<evidence type="ECO:0000256" key="10">
    <source>
        <dbReference type="ARBA" id="ARBA00023157"/>
    </source>
</evidence>
<dbReference type="PANTHER" id="PTHR35457:SF1">
    <property type="entry name" value="HEME A SYNTHASE"/>
    <property type="match status" value="1"/>
</dbReference>
<keyword evidence="3 12" id="KW-0812">Transmembrane</keyword>
<evidence type="ECO:0000256" key="5">
    <source>
        <dbReference type="ARBA" id="ARBA00022989"/>
    </source>
</evidence>
<accession>A0AA41W979</accession>
<evidence type="ECO:0000256" key="8">
    <source>
        <dbReference type="ARBA" id="ARBA00023133"/>
    </source>
</evidence>
<evidence type="ECO:0000256" key="3">
    <source>
        <dbReference type="ARBA" id="ARBA00022692"/>
    </source>
</evidence>
<evidence type="ECO:0000256" key="4">
    <source>
        <dbReference type="ARBA" id="ARBA00022723"/>
    </source>
</evidence>
<keyword evidence="9 12" id="KW-0472">Membrane</keyword>
<dbReference type="GO" id="GO:0016491">
    <property type="term" value="F:oxidoreductase activity"/>
    <property type="evidence" value="ECO:0007669"/>
    <property type="project" value="UniProtKB-KW"/>
</dbReference>
<dbReference type="AlphaFoldDB" id="A0AA41W979"/>
<comment type="subcellular location">
    <subcellularLocation>
        <location evidence="1">Membrane</location>
        <topology evidence="1">Multi-pass membrane protein</topology>
    </subcellularLocation>
</comment>
<organism evidence="13 14">
    <name type="scientific">Echinimonas agarilytica</name>
    <dbReference type="NCBI Taxonomy" id="1215918"/>
    <lineage>
        <taxon>Bacteria</taxon>
        <taxon>Pseudomonadati</taxon>
        <taxon>Pseudomonadota</taxon>
        <taxon>Gammaproteobacteria</taxon>
        <taxon>Alteromonadales</taxon>
        <taxon>Echinimonadaceae</taxon>
        <taxon>Echinimonas</taxon>
    </lineage>
</organism>
<feature type="transmembrane region" description="Helical" evidence="12">
    <location>
        <begin position="73"/>
        <end position="93"/>
    </location>
</feature>
<keyword evidence="2" id="KW-1003">Cell membrane</keyword>
<keyword evidence="14" id="KW-1185">Reference proteome</keyword>
<feature type="transmembrane region" description="Helical" evidence="12">
    <location>
        <begin position="100"/>
        <end position="119"/>
    </location>
</feature>
<keyword evidence="5 12" id="KW-1133">Transmembrane helix</keyword>